<dbReference type="PANTHER" id="PTHR33908:SF11">
    <property type="entry name" value="MEMBRANE PROTEIN"/>
    <property type="match status" value="1"/>
</dbReference>
<dbReference type="EMBL" id="SNXZ01000009">
    <property type="protein sequence ID" value="TDP91072.1"/>
    <property type="molecule type" value="Genomic_DNA"/>
</dbReference>
<evidence type="ECO:0000256" key="8">
    <source>
        <dbReference type="SAM" id="Phobius"/>
    </source>
</evidence>
<evidence type="ECO:0000256" key="3">
    <source>
        <dbReference type="ARBA" id="ARBA00022676"/>
    </source>
</evidence>
<feature type="transmembrane region" description="Helical" evidence="8">
    <location>
        <begin position="279"/>
        <end position="296"/>
    </location>
</feature>
<dbReference type="OrthoDB" id="5166595at2"/>
<feature type="transmembrane region" description="Helical" evidence="8">
    <location>
        <begin position="84"/>
        <end position="104"/>
    </location>
</feature>
<feature type="transmembrane region" description="Helical" evidence="8">
    <location>
        <begin position="23"/>
        <end position="43"/>
    </location>
</feature>
<keyword evidence="5 8" id="KW-0812">Transmembrane</keyword>
<dbReference type="GO" id="GO:0005886">
    <property type="term" value="C:plasma membrane"/>
    <property type="evidence" value="ECO:0007669"/>
    <property type="project" value="UniProtKB-SubCell"/>
</dbReference>
<dbReference type="Pfam" id="PF13231">
    <property type="entry name" value="PMT_2"/>
    <property type="match status" value="1"/>
</dbReference>
<gene>
    <name evidence="10" type="ORF">EV186_10964</name>
</gene>
<keyword evidence="11" id="KW-1185">Reference proteome</keyword>
<organism evidence="10 11">
    <name type="scientific">Labedaea rhizosphaerae</name>
    <dbReference type="NCBI Taxonomy" id="598644"/>
    <lineage>
        <taxon>Bacteria</taxon>
        <taxon>Bacillati</taxon>
        <taxon>Actinomycetota</taxon>
        <taxon>Actinomycetes</taxon>
        <taxon>Pseudonocardiales</taxon>
        <taxon>Pseudonocardiaceae</taxon>
        <taxon>Labedaea</taxon>
    </lineage>
</organism>
<evidence type="ECO:0000256" key="5">
    <source>
        <dbReference type="ARBA" id="ARBA00022692"/>
    </source>
</evidence>
<evidence type="ECO:0000259" key="9">
    <source>
        <dbReference type="Pfam" id="PF13231"/>
    </source>
</evidence>
<feature type="transmembrane region" description="Helical" evidence="8">
    <location>
        <begin position="203"/>
        <end position="223"/>
    </location>
</feature>
<feature type="transmembrane region" description="Helical" evidence="8">
    <location>
        <begin position="332"/>
        <end position="353"/>
    </location>
</feature>
<dbReference type="Proteomes" id="UP000295444">
    <property type="component" value="Unassembled WGS sequence"/>
</dbReference>
<proteinExistence type="predicted"/>
<protein>
    <submittedName>
        <fullName evidence="10">4-amino-4-deoxy-L-arabinose transferase-like glycosyltransferase</fullName>
    </submittedName>
</protein>
<feature type="domain" description="Glycosyltransferase RgtA/B/C/D-like" evidence="9">
    <location>
        <begin position="63"/>
        <end position="223"/>
    </location>
</feature>
<dbReference type="RefSeq" id="WP_133853867.1">
    <property type="nucleotide sequence ID" value="NZ_SNXZ01000009.1"/>
</dbReference>
<dbReference type="InterPro" id="IPR038731">
    <property type="entry name" value="RgtA/B/C-like"/>
</dbReference>
<dbReference type="PANTHER" id="PTHR33908">
    <property type="entry name" value="MANNOSYLTRANSFERASE YKCB-RELATED"/>
    <property type="match status" value="1"/>
</dbReference>
<feature type="transmembrane region" description="Helical" evidence="8">
    <location>
        <begin position="302"/>
        <end position="320"/>
    </location>
</feature>
<feature type="transmembrane region" description="Helical" evidence="8">
    <location>
        <begin position="163"/>
        <end position="196"/>
    </location>
</feature>
<feature type="transmembrane region" description="Helical" evidence="8">
    <location>
        <begin position="249"/>
        <end position="267"/>
    </location>
</feature>
<evidence type="ECO:0000256" key="6">
    <source>
        <dbReference type="ARBA" id="ARBA00022989"/>
    </source>
</evidence>
<keyword evidence="6 8" id="KW-1133">Transmembrane helix</keyword>
<keyword evidence="3" id="KW-0328">Glycosyltransferase</keyword>
<evidence type="ECO:0000256" key="7">
    <source>
        <dbReference type="ARBA" id="ARBA00023136"/>
    </source>
</evidence>
<dbReference type="GO" id="GO:0016763">
    <property type="term" value="F:pentosyltransferase activity"/>
    <property type="evidence" value="ECO:0007669"/>
    <property type="project" value="TreeGrafter"/>
</dbReference>
<reference evidence="10 11" key="1">
    <citation type="submission" date="2019-03" db="EMBL/GenBank/DDBJ databases">
        <title>Genomic Encyclopedia of Type Strains, Phase IV (KMG-IV): sequencing the most valuable type-strain genomes for metagenomic binning, comparative biology and taxonomic classification.</title>
        <authorList>
            <person name="Goeker M."/>
        </authorList>
    </citation>
    <scope>NUCLEOTIDE SEQUENCE [LARGE SCALE GENOMIC DNA]</scope>
    <source>
        <strain evidence="10 11">DSM 45361</strain>
    </source>
</reference>
<accession>A0A4R6RVQ0</accession>
<keyword evidence="2" id="KW-1003">Cell membrane</keyword>
<comment type="subcellular location">
    <subcellularLocation>
        <location evidence="1">Cell membrane</location>
        <topology evidence="1">Multi-pass membrane protein</topology>
    </subcellularLocation>
</comment>
<evidence type="ECO:0000256" key="2">
    <source>
        <dbReference type="ARBA" id="ARBA00022475"/>
    </source>
</evidence>
<evidence type="ECO:0000313" key="11">
    <source>
        <dbReference type="Proteomes" id="UP000295444"/>
    </source>
</evidence>
<name>A0A4R6RVQ0_LABRH</name>
<sequence>MAVVAPREDTQQAALPSFAAKPVLAVVVVQAAVLTALSGRYGWHRDEFYYLAAGKRLAWGYVDQPPITPVLARLFTEVFGDTVVGLRVSATLLGVATVLVTALIARECGGGRTAQWLTAAATALSTYVLVSTHMLSTTTVDTLVWTTLALFALRLLRTGDTRWWLAIGAVVGVGMANKWLVPLFLLALAIGVLAFGPRSVLRSWWLAAGVVLALALLTPVLIWQARHDFPLLTVAGGISADDGVENRVMFVPMELVYSLPVLVPVWFNGMLRTWRELRWARAVAMSYPVVCVVLLISGGKPYYAASLLLVLTAIGAEPFVRWLRSASRTWRAITAVGAAISLVVSCVVGLPLLPERAAGPALALNAEVGEQMGWPTFVDTVAAVWRQIPEADRGRAVILTANYGEAGAIEYYGPERGLPQPYSGHMSYADWGPPPDTSNGPVLLIGVGVPSQFVGCREVTANDNGLGIDNDEQGMPIRLCTGTTAPWSQIWPGLRRFY</sequence>
<dbReference type="AlphaFoldDB" id="A0A4R6RVQ0"/>
<evidence type="ECO:0000256" key="4">
    <source>
        <dbReference type="ARBA" id="ARBA00022679"/>
    </source>
</evidence>
<dbReference type="InterPro" id="IPR050297">
    <property type="entry name" value="LipidA_mod_glycosyltrf_83"/>
</dbReference>
<dbReference type="GO" id="GO:0009103">
    <property type="term" value="P:lipopolysaccharide biosynthetic process"/>
    <property type="evidence" value="ECO:0007669"/>
    <property type="project" value="UniProtKB-ARBA"/>
</dbReference>
<comment type="caution">
    <text evidence="10">The sequence shown here is derived from an EMBL/GenBank/DDBJ whole genome shotgun (WGS) entry which is preliminary data.</text>
</comment>
<keyword evidence="4 10" id="KW-0808">Transferase</keyword>
<evidence type="ECO:0000256" key="1">
    <source>
        <dbReference type="ARBA" id="ARBA00004651"/>
    </source>
</evidence>
<evidence type="ECO:0000313" key="10">
    <source>
        <dbReference type="EMBL" id="TDP91072.1"/>
    </source>
</evidence>
<keyword evidence="7 8" id="KW-0472">Membrane</keyword>